<comment type="caution">
    <text evidence="6">The sequence shown here is derived from an EMBL/GenBank/DDBJ whole genome shotgun (WGS) entry which is preliminary data.</text>
</comment>
<evidence type="ECO:0000313" key="7">
    <source>
        <dbReference type="Proteomes" id="UP000708298"/>
    </source>
</evidence>
<dbReference type="PANTHER" id="PTHR43004:SF19">
    <property type="entry name" value="BINDING MONOOXYGENASE, PUTATIVE (JCVI)-RELATED"/>
    <property type="match status" value="1"/>
</dbReference>
<keyword evidence="3" id="KW-0274">FAD</keyword>
<dbReference type="RefSeq" id="WP_227320170.1">
    <property type="nucleotide sequence ID" value="NZ_JAESVB010000002.1"/>
</dbReference>
<keyword evidence="7" id="KW-1185">Reference proteome</keyword>
<dbReference type="GO" id="GO:0071949">
    <property type="term" value="F:FAD binding"/>
    <property type="evidence" value="ECO:0007669"/>
    <property type="project" value="InterPro"/>
</dbReference>
<proteinExistence type="predicted"/>
<reference evidence="6" key="2">
    <citation type="submission" date="2021-01" db="EMBL/GenBank/DDBJ databases">
        <authorList>
            <person name="Mieszkin S."/>
            <person name="Pouder E."/>
            <person name="Alain K."/>
        </authorList>
    </citation>
    <scope>NUCLEOTIDE SEQUENCE</scope>
    <source>
        <strain evidence="6">HW T2.11</strain>
    </source>
</reference>
<keyword evidence="4" id="KW-0560">Oxidoreductase</keyword>
<name>A0A963YP80_9PROT</name>
<sequence length="491" mass="52559">MLDVLVIGAGPVGLTLAAELARFGLSTRIIDKAAQPTATSKALVIWSRTLELMDRMGCTQAFLDAGLPCHGASIRGGSELLGHTRLDSIPSEYNFALMIPQRDTERLMTAQLGRFGITVARETELVSFTEQDGGVLAELHHADGQVETVTSRWLVGCDGAHSTVRHGLGLPFDGAPEPDDWVLADVALEGPHAPPSDEISLYLHRDGFFILFPMPGPRFRVVATIGRAKPDQTPPDPTLASVQALIDQRAGGGFTAIDPQWLANFRVHERKVRDYRQGRVFVAGDAAHIHSPAGGQGMNTGMQDAINLAWKLALVVQGAAGTHLLDSYSVERSAVGDIVLRNAGRMTDMATLTNPAAQALRNTVMHFALGLHTVQAFMARQMSEVEIGYAHSPISVGRAQGFKGGERLPPPLYDGSPPGGDQTPRFILYAADKARGARLVAGFPHLLAGEPRQPPNEAALLIVRPDGYVGFAGKADDWVGAQAYMAGLLSR</sequence>
<reference evidence="6" key="1">
    <citation type="journal article" date="2021" name="Microorganisms">
        <title>Acidisoma silvae sp. nov. and Acidisomacellulosilytica sp. nov., Two Acidophilic Bacteria Isolated from Decaying Wood, Hydrolyzing Cellulose and Producing Poly-3-hydroxybutyrate.</title>
        <authorList>
            <person name="Mieszkin S."/>
            <person name="Pouder E."/>
            <person name="Uroz S."/>
            <person name="Simon-Colin C."/>
            <person name="Alain K."/>
        </authorList>
    </citation>
    <scope>NUCLEOTIDE SEQUENCE</scope>
    <source>
        <strain evidence="6">HW T2.11</strain>
    </source>
</reference>
<gene>
    <name evidence="6" type="ORF">ASILVAE211_04800</name>
</gene>
<organism evidence="6 7">
    <name type="scientific">Acidisoma silvae</name>
    <dbReference type="NCBI Taxonomy" id="2802396"/>
    <lineage>
        <taxon>Bacteria</taxon>
        <taxon>Pseudomonadati</taxon>
        <taxon>Pseudomonadota</taxon>
        <taxon>Alphaproteobacteria</taxon>
        <taxon>Acetobacterales</taxon>
        <taxon>Acidocellaceae</taxon>
        <taxon>Acidisoma</taxon>
    </lineage>
</organism>
<dbReference type="InterPro" id="IPR038220">
    <property type="entry name" value="PHOX_C_sf"/>
</dbReference>
<dbReference type="Gene3D" id="3.50.50.60">
    <property type="entry name" value="FAD/NAD(P)-binding domain"/>
    <property type="match status" value="1"/>
</dbReference>
<comment type="cofactor">
    <cofactor evidence="1">
        <name>FAD</name>
        <dbReference type="ChEBI" id="CHEBI:57692"/>
    </cofactor>
</comment>
<dbReference type="EMBL" id="JAESVB010000002">
    <property type="protein sequence ID" value="MCB8874495.1"/>
    <property type="molecule type" value="Genomic_DNA"/>
</dbReference>
<evidence type="ECO:0000313" key="6">
    <source>
        <dbReference type="EMBL" id="MCB8874495.1"/>
    </source>
</evidence>
<evidence type="ECO:0000259" key="5">
    <source>
        <dbReference type="Pfam" id="PF01494"/>
    </source>
</evidence>
<dbReference type="InterPro" id="IPR050641">
    <property type="entry name" value="RIFMO-like"/>
</dbReference>
<dbReference type="Gene3D" id="3.40.30.20">
    <property type="match status" value="1"/>
</dbReference>
<dbReference type="GO" id="GO:0016709">
    <property type="term" value="F:oxidoreductase activity, acting on paired donors, with incorporation or reduction of molecular oxygen, NAD(P)H as one donor, and incorporation of one atom of oxygen"/>
    <property type="evidence" value="ECO:0007669"/>
    <property type="project" value="UniProtKB-ARBA"/>
</dbReference>
<protein>
    <submittedName>
        <fullName evidence="6">FAD-dependent monooxygenase</fullName>
    </submittedName>
</protein>
<evidence type="ECO:0000256" key="3">
    <source>
        <dbReference type="ARBA" id="ARBA00022827"/>
    </source>
</evidence>
<dbReference type="Proteomes" id="UP000708298">
    <property type="component" value="Unassembled WGS sequence"/>
</dbReference>
<feature type="domain" description="FAD-binding" evidence="5">
    <location>
        <begin position="2"/>
        <end position="342"/>
    </location>
</feature>
<dbReference type="InterPro" id="IPR002938">
    <property type="entry name" value="FAD-bd"/>
</dbReference>
<dbReference type="Pfam" id="PF01494">
    <property type="entry name" value="FAD_binding_3"/>
    <property type="match status" value="1"/>
</dbReference>
<evidence type="ECO:0000256" key="4">
    <source>
        <dbReference type="ARBA" id="ARBA00023002"/>
    </source>
</evidence>
<dbReference type="Gene3D" id="3.30.70.2450">
    <property type="match status" value="1"/>
</dbReference>
<keyword evidence="2" id="KW-0285">Flavoprotein</keyword>
<keyword evidence="6" id="KW-0503">Monooxygenase</keyword>
<dbReference type="PRINTS" id="PR00420">
    <property type="entry name" value="RNGMNOXGNASE"/>
</dbReference>
<evidence type="ECO:0000256" key="1">
    <source>
        <dbReference type="ARBA" id="ARBA00001974"/>
    </source>
</evidence>
<dbReference type="PANTHER" id="PTHR43004">
    <property type="entry name" value="TRK SYSTEM POTASSIUM UPTAKE PROTEIN"/>
    <property type="match status" value="1"/>
</dbReference>
<dbReference type="AlphaFoldDB" id="A0A963YP80"/>
<dbReference type="InterPro" id="IPR036188">
    <property type="entry name" value="FAD/NAD-bd_sf"/>
</dbReference>
<dbReference type="SUPFAM" id="SSF51905">
    <property type="entry name" value="FAD/NAD(P)-binding domain"/>
    <property type="match status" value="1"/>
</dbReference>
<accession>A0A963YP80</accession>
<evidence type="ECO:0000256" key="2">
    <source>
        <dbReference type="ARBA" id="ARBA00022630"/>
    </source>
</evidence>